<dbReference type="SUPFAM" id="SSF51735">
    <property type="entry name" value="NAD(P)-binding Rossmann-fold domains"/>
    <property type="match status" value="1"/>
</dbReference>
<dbReference type="Gene3D" id="1.10.10.60">
    <property type="entry name" value="Homeodomain-like"/>
    <property type="match status" value="1"/>
</dbReference>
<dbReference type="PANTHER" id="PTHR34294:SF1">
    <property type="entry name" value="TRANSCRIPTIONAL REGULATOR LSRR"/>
    <property type="match status" value="1"/>
</dbReference>
<dbReference type="Gene3D" id="3.40.50.1360">
    <property type="match status" value="1"/>
</dbReference>
<comment type="similarity">
    <text evidence="1">Belongs to the SorC transcriptional regulatory family.</text>
</comment>
<dbReference type="Pfam" id="PF13561">
    <property type="entry name" value="adh_short_C2"/>
    <property type="match status" value="1"/>
</dbReference>
<evidence type="ECO:0000256" key="3">
    <source>
        <dbReference type="ARBA" id="ARBA00023125"/>
    </source>
</evidence>
<dbReference type="InterPro" id="IPR002347">
    <property type="entry name" value="SDR_fam"/>
</dbReference>
<evidence type="ECO:0000313" key="6">
    <source>
        <dbReference type="EMBL" id="GAA5121186.1"/>
    </source>
</evidence>
<evidence type="ECO:0000259" key="5">
    <source>
        <dbReference type="Pfam" id="PF04198"/>
    </source>
</evidence>
<accession>A0ABP9NIK7</accession>
<proteinExistence type="inferred from homology"/>
<keyword evidence="7" id="KW-1185">Reference proteome</keyword>
<feature type="domain" description="Sugar-binding" evidence="5">
    <location>
        <begin position="202"/>
        <end position="464"/>
    </location>
</feature>
<organism evidence="6 7">
    <name type="scientific">Pseudonocardia adelaidensis</name>
    <dbReference type="NCBI Taxonomy" id="648754"/>
    <lineage>
        <taxon>Bacteria</taxon>
        <taxon>Bacillati</taxon>
        <taxon>Actinomycetota</taxon>
        <taxon>Actinomycetes</taxon>
        <taxon>Pseudonocardiales</taxon>
        <taxon>Pseudonocardiaceae</taxon>
        <taxon>Pseudonocardia</taxon>
    </lineage>
</organism>
<comment type="caution">
    <text evidence="6">The sequence shown here is derived from an EMBL/GenBank/DDBJ whole genome shotgun (WGS) entry which is preliminary data.</text>
</comment>
<keyword evidence="4" id="KW-0804">Transcription</keyword>
<dbReference type="Gene3D" id="3.40.50.720">
    <property type="entry name" value="NAD(P)-binding Rossmann-like Domain"/>
    <property type="match status" value="1"/>
</dbReference>
<dbReference type="InterPro" id="IPR051054">
    <property type="entry name" value="SorC_transcr_regulators"/>
</dbReference>
<dbReference type="Proteomes" id="UP001500804">
    <property type="component" value="Unassembled WGS sequence"/>
</dbReference>
<dbReference type="PRINTS" id="PR00081">
    <property type="entry name" value="GDHRDH"/>
</dbReference>
<evidence type="ECO:0000256" key="4">
    <source>
        <dbReference type="ARBA" id="ARBA00023163"/>
    </source>
</evidence>
<evidence type="ECO:0000313" key="7">
    <source>
        <dbReference type="Proteomes" id="UP001500804"/>
    </source>
</evidence>
<sequence>MWPTVPTWAVDGSATGSTGALAHLVRPAVAGYLKILAGELAPDGVTVNCVAPGLILTPRVRGHFPDGVPEKATAGIPMARLGTPEEFAVDGGLTRSAFSRGARSRAPVPTHPGLVDGGRDRDVVSWTNAHHVSICSPRSERVPLPNVDKQRLLVRAAVMYYGEGKTQLEIARHLGVSRATAGRLVAQARASGIVRIEIVSGITRQVETELALESAFGLEEAVVVDPADTDGAGNVDLGQGCADILARRVEPGTVIGLGWSSNPNEWIARTAEVLRTLRRTTDEVLDVTVVQLAGAAPSDPTRVNPMRTVSAVADALAAHEILIAAPLYVDNPSTVASLRADRGISTAFETAARADICMFGVGHVTETTPLYANGYLDDAGLRQLQEQGAVGDAVGRFFDASGRPVGGDLADRTLSVELDVIGSRPLRVAAAAGPERVASLRAALSGGLANAVVTDTPTAQALLERPPASS</sequence>
<dbReference type="InterPro" id="IPR036291">
    <property type="entry name" value="NAD(P)-bd_dom_sf"/>
</dbReference>
<evidence type="ECO:0000256" key="2">
    <source>
        <dbReference type="ARBA" id="ARBA00023015"/>
    </source>
</evidence>
<name>A0ABP9NIK7_9PSEU</name>
<evidence type="ECO:0000256" key="1">
    <source>
        <dbReference type="ARBA" id="ARBA00010466"/>
    </source>
</evidence>
<gene>
    <name evidence="6" type="ORF">GCM10023320_29620</name>
</gene>
<dbReference type="InterPro" id="IPR037171">
    <property type="entry name" value="NagB/RpiA_transferase-like"/>
</dbReference>
<dbReference type="SUPFAM" id="SSF100950">
    <property type="entry name" value="NagB/RpiA/CoA transferase-like"/>
    <property type="match status" value="1"/>
</dbReference>
<keyword evidence="3" id="KW-0238">DNA-binding</keyword>
<protein>
    <recommendedName>
        <fullName evidence="5">Sugar-binding domain-containing protein</fullName>
    </recommendedName>
</protein>
<dbReference type="EMBL" id="BAABJO010000009">
    <property type="protein sequence ID" value="GAA5121186.1"/>
    <property type="molecule type" value="Genomic_DNA"/>
</dbReference>
<dbReference type="InterPro" id="IPR007324">
    <property type="entry name" value="Sugar-bd_dom_put"/>
</dbReference>
<reference evidence="7" key="1">
    <citation type="journal article" date="2019" name="Int. J. Syst. Evol. Microbiol.">
        <title>The Global Catalogue of Microorganisms (GCM) 10K type strain sequencing project: providing services to taxonomists for standard genome sequencing and annotation.</title>
        <authorList>
            <consortium name="The Broad Institute Genomics Platform"/>
            <consortium name="The Broad Institute Genome Sequencing Center for Infectious Disease"/>
            <person name="Wu L."/>
            <person name="Ma J."/>
        </authorList>
    </citation>
    <scope>NUCLEOTIDE SEQUENCE [LARGE SCALE GENOMIC DNA]</scope>
    <source>
        <strain evidence="7">JCM 18302</strain>
    </source>
</reference>
<keyword evidence="2" id="KW-0805">Transcription regulation</keyword>
<dbReference type="PANTHER" id="PTHR34294">
    <property type="entry name" value="TRANSCRIPTIONAL REGULATOR-RELATED"/>
    <property type="match status" value="1"/>
</dbReference>
<dbReference type="Pfam" id="PF04198">
    <property type="entry name" value="Sugar-bind"/>
    <property type="match status" value="1"/>
</dbReference>